<organism evidence="1 2">
    <name type="scientific">Paenibacillus pinisoli</name>
    <dbReference type="NCBI Taxonomy" id="1276110"/>
    <lineage>
        <taxon>Bacteria</taxon>
        <taxon>Bacillati</taxon>
        <taxon>Bacillota</taxon>
        <taxon>Bacilli</taxon>
        <taxon>Bacillales</taxon>
        <taxon>Paenibacillaceae</taxon>
        <taxon>Paenibacillus</taxon>
    </lineage>
</organism>
<dbReference type="RefSeq" id="WP_120112841.1">
    <property type="nucleotide sequence ID" value="NZ_QXQB01000004.1"/>
</dbReference>
<dbReference type="InterPro" id="IPR046064">
    <property type="entry name" value="DUF6022"/>
</dbReference>
<dbReference type="Proteomes" id="UP000267798">
    <property type="component" value="Unassembled WGS sequence"/>
</dbReference>
<protein>
    <submittedName>
        <fullName evidence="1">Uncharacterized protein</fullName>
    </submittedName>
</protein>
<sequence>MNQNDTRLGSMLEEGAGNALYQIYKIGHFIDTHIQSNWQGVLSNHADKLKRAYEEAGDMAYGTYLNLLLNPVLKEMKELGLRAEPRLPGDFDISREWGNEDETDQQRWMWSAIYGKDGEPLGTIVIQVYHDHTQFRLPRKPGVLALTMTAKEEVAEALSALSESFAQALEFTEEYKLYLASLNDEQSGKN</sequence>
<comment type="caution">
    <text evidence="1">The sequence shown here is derived from an EMBL/GenBank/DDBJ whole genome shotgun (WGS) entry which is preliminary data.</text>
</comment>
<proteinExistence type="predicted"/>
<dbReference type="Pfam" id="PF19486">
    <property type="entry name" value="DUF6022"/>
    <property type="match status" value="1"/>
</dbReference>
<dbReference type="OrthoDB" id="2863577at2"/>
<dbReference type="AlphaFoldDB" id="A0A3A6PAB2"/>
<name>A0A3A6PAB2_9BACL</name>
<evidence type="ECO:0000313" key="1">
    <source>
        <dbReference type="EMBL" id="RJX38022.1"/>
    </source>
</evidence>
<keyword evidence="2" id="KW-1185">Reference proteome</keyword>
<evidence type="ECO:0000313" key="2">
    <source>
        <dbReference type="Proteomes" id="UP000267798"/>
    </source>
</evidence>
<accession>A0A3A6PAB2</accession>
<dbReference type="EMBL" id="QXQB01000004">
    <property type="protein sequence ID" value="RJX38022.1"/>
    <property type="molecule type" value="Genomic_DNA"/>
</dbReference>
<gene>
    <name evidence="1" type="ORF">D3P09_18260</name>
</gene>
<reference evidence="1 2" key="1">
    <citation type="submission" date="2018-09" db="EMBL/GenBank/DDBJ databases">
        <title>Paenibacillus aracenensis nov. sp. isolated from a cave in southern Spain.</title>
        <authorList>
            <person name="Jurado V."/>
            <person name="Gutierrez-Patricio S."/>
            <person name="Gonzalez-Pimentel J.L."/>
            <person name="Miller A.Z."/>
            <person name="Laiz L."/>
            <person name="Saiz-Jimenez C."/>
        </authorList>
    </citation>
    <scope>NUCLEOTIDE SEQUENCE [LARGE SCALE GENOMIC DNA]</scope>
    <source>
        <strain evidence="1 2">JCM 19203</strain>
    </source>
</reference>